<dbReference type="STRING" id="504800.SAMN04488085_109107"/>
<dbReference type="Proteomes" id="UP000199152">
    <property type="component" value="Unassembled WGS sequence"/>
</dbReference>
<evidence type="ECO:0000313" key="7">
    <source>
        <dbReference type="Proteomes" id="UP000199152"/>
    </source>
</evidence>
<dbReference type="RefSeq" id="WP_091326147.1">
    <property type="nucleotide sequence ID" value="NZ_FOSW01000009.1"/>
</dbReference>
<dbReference type="EMBL" id="FOSW01000009">
    <property type="protein sequence ID" value="SFL31739.1"/>
    <property type="molecule type" value="Genomic_DNA"/>
</dbReference>
<sequence>MSRLRLTVLLSCSVLLAACGGSGDGEPTGAGSSGSPRSVTVGVIPIADVAPLHLGVEQGFFEDRGLDVELVPGQGGAALIPAVVSGEQDFAFSNTLSLMVAQEAGLPIRVVAPGNASTGDPEDDFACVLVPAGSPLQSLADLPGTRVSTNTLNNINVAVIRDLVDRAGADSSAIEFLEIAHPDVPQAVGSGQVDAAVAVEPFKTIALQQGGRCLSSVFAEAQDDPLLIGAYFTTAETAQSDPELVDAFVEGLRESFAYATENPDEARRILGTYTQLSPELTEAITLTGWPQDLETGSFEYMSEIGARYGSLTEPADLDALLPAA</sequence>
<evidence type="ECO:0000313" key="6">
    <source>
        <dbReference type="EMBL" id="SFL31739.1"/>
    </source>
</evidence>
<dbReference type="Pfam" id="PF09084">
    <property type="entry name" value="NMT1"/>
    <property type="match status" value="1"/>
</dbReference>
<dbReference type="InParanoid" id="A0A1I4GPA2"/>
<organism evidence="6 7">
    <name type="scientific">Geodermatophilus ruber</name>
    <dbReference type="NCBI Taxonomy" id="504800"/>
    <lineage>
        <taxon>Bacteria</taxon>
        <taxon>Bacillati</taxon>
        <taxon>Actinomycetota</taxon>
        <taxon>Actinomycetes</taxon>
        <taxon>Geodermatophilales</taxon>
        <taxon>Geodermatophilaceae</taxon>
        <taxon>Geodermatophilus</taxon>
    </lineage>
</organism>
<evidence type="ECO:0000256" key="3">
    <source>
        <dbReference type="ARBA" id="ARBA00022729"/>
    </source>
</evidence>
<feature type="chain" id="PRO_5038880525" evidence="4">
    <location>
        <begin position="18"/>
        <end position="324"/>
    </location>
</feature>
<feature type="domain" description="SsuA/THI5-like" evidence="5">
    <location>
        <begin position="48"/>
        <end position="266"/>
    </location>
</feature>
<keyword evidence="3 4" id="KW-0732">Signal</keyword>
<reference evidence="6 7" key="1">
    <citation type="submission" date="2016-10" db="EMBL/GenBank/DDBJ databases">
        <authorList>
            <person name="de Groot N.N."/>
        </authorList>
    </citation>
    <scope>NUCLEOTIDE SEQUENCE [LARGE SCALE GENOMIC DNA]</scope>
    <source>
        <strain evidence="6 7">DSM 45317</strain>
    </source>
</reference>
<dbReference type="GO" id="GO:0042597">
    <property type="term" value="C:periplasmic space"/>
    <property type="evidence" value="ECO:0007669"/>
    <property type="project" value="UniProtKB-SubCell"/>
</dbReference>
<keyword evidence="7" id="KW-1185">Reference proteome</keyword>
<dbReference type="AlphaFoldDB" id="A0A1I4GPA2"/>
<proteinExistence type="inferred from homology"/>
<dbReference type="OrthoDB" id="5174711at2"/>
<evidence type="ECO:0000256" key="4">
    <source>
        <dbReference type="SAM" id="SignalP"/>
    </source>
</evidence>
<evidence type="ECO:0000256" key="1">
    <source>
        <dbReference type="ARBA" id="ARBA00004418"/>
    </source>
</evidence>
<comment type="subcellular location">
    <subcellularLocation>
        <location evidence="1">Periplasm</location>
    </subcellularLocation>
</comment>
<dbReference type="PANTHER" id="PTHR30024:SF47">
    <property type="entry name" value="TAURINE-BINDING PERIPLASMIC PROTEIN"/>
    <property type="match status" value="1"/>
</dbReference>
<dbReference type="Gene3D" id="3.40.190.10">
    <property type="entry name" value="Periplasmic binding protein-like II"/>
    <property type="match status" value="2"/>
</dbReference>
<dbReference type="InterPro" id="IPR015168">
    <property type="entry name" value="SsuA/THI5"/>
</dbReference>
<evidence type="ECO:0000259" key="5">
    <source>
        <dbReference type="Pfam" id="PF09084"/>
    </source>
</evidence>
<gene>
    <name evidence="6" type="ORF">SAMN04488085_109107</name>
</gene>
<protein>
    <submittedName>
        <fullName evidence="6">NitT/TauT family transport system substrate-binding protein</fullName>
    </submittedName>
</protein>
<name>A0A1I4GPA2_9ACTN</name>
<comment type="similarity">
    <text evidence="2">Belongs to the bacterial solute-binding protein SsuA/TauA family.</text>
</comment>
<accession>A0A1I4GPA2</accession>
<dbReference type="PROSITE" id="PS51257">
    <property type="entry name" value="PROKAR_LIPOPROTEIN"/>
    <property type="match status" value="1"/>
</dbReference>
<dbReference type="SUPFAM" id="SSF53850">
    <property type="entry name" value="Periplasmic binding protein-like II"/>
    <property type="match status" value="1"/>
</dbReference>
<evidence type="ECO:0000256" key="2">
    <source>
        <dbReference type="ARBA" id="ARBA00010742"/>
    </source>
</evidence>
<dbReference type="PANTHER" id="PTHR30024">
    <property type="entry name" value="ALIPHATIC SULFONATES-BINDING PROTEIN-RELATED"/>
    <property type="match status" value="1"/>
</dbReference>
<feature type="signal peptide" evidence="4">
    <location>
        <begin position="1"/>
        <end position="17"/>
    </location>
</feature>